<dbReference type="InterPro" id="IPR029510">
    <property type="entry name" value="Ald_DH_CS_GLU"/>
</dbReference>
<dbReference type="AlphaFoldDB" id="A0A511KM82"/>
<evidence type="ECO:0000313" key="7">
    <source>
        <dbReference type="Proteomes" id="UP000321518"/>
    </source>
</evidence>
<evidence type="ECO:0000259" key="5">
    <source>
        <dbReference type="Pfam" id="PF00171"/>
    </source>
</evidence>
<name>A0A511KM82_RHOTO</name>
<evidence type="ECO:0000256" key="1">
    <source>
        <dbReference type="ARBA" id="ARBA00009986"/>
    </source>
</evidence>
<evidence type="ECO:0000313" key="6">
    <source>
        <dbReference type="EMBL" id="GEM11480.1"/>
    </source>
</evidence>
<evidence type="ECO:0000256" key="4">
    <source>
        <dbReference type="RuleBase" id="RU003345"/>
    </source>
</evidence>
<dbReference type="SUPFAM" id="SSF53720">
    <property type="entry name" value="ALDH-like"/>
    <property type="match status" value="1"/>
</dbReference>
<dbReference type="OrthoDB" id="310895at2759"/>
<evidence type="ECO:0000256" key="2">
    <source>
        <dbReference type="ARBA" id="ARBA00023002"/>
    </source>
</evidence>
<dbReference type="PROSITE" id="PS00687">
    <property type="entry name" value="ALDEHYDE_DEHYDR_GLU"/>
    <property type="match status" value="1"/>
</dbReference>
<reference evidence="6 7" key="1">
    <citation type="submission" date="2019-07" db="EMBL/GenBank/DDBJ databases">
        <title>Rhodotorula toruloides NBRC10032 genome sequencing.</title>
        <authorList>
            <person name="Shida Y."/>
            <person name="Takaku H."/>
            <person name="Ogasawara W."/>
            <person name="Mori K."/>
        </authorList>
    </citation>
    <scope>NUCLEOTIDE SEQUENCE [LARGE SCALE GENOMIC DNA]</scope>
    <source>
        <strain evidence="6 7">NBRC10032</strain>
    </source>
</reference>
<dbReference type="InterPro" id="IPR016161">
    <property type="entry name" value="Ald_DH/histidinol_DH"/>
</dbReference>
<dbReference type="PROSITE" id="PS00070">
    <property type="entry name" value="ALDEHYDE_DEHYDR_CYS"/>
    <property type="match status" value="1"/>
</dbReference>
<comment type="similarity">
    <text evidence="1 4">Belongs to the aldehyde dehydrogenase family.</text>
</comment>
<comment type="caution">
    <text evidence="6">The sequence shown here is derived from an EMBL/GenBank/DDBJ whole genome shotgun (WGS) entry which is preliminary data.</text>
</comment>
<dbReference type="InterPro" id="IPR015590">
    <property type="entry name" value="Aldehyde_DH_dom"/>
</dbReference>
<keyword evidence="2 4" id="KW-0560">Oxidoreductase</keyword>
<accession>A0A511KM82</accession>
<feature type="domain" description="Aldehyde dehydrogenase" evidence="5">
    <location>
        <begin position="88"/>
        <end position="560"/>
    </location>
</feature>
<feature type="active site" evidence="3">
    <location>
        <position position="327"/>
    </location>
</feature>
<dbReference type="PANTHER" id="PTHR11699">
    <property type="entry name" value="ALDEHYDE DEHYDROGENASE-RELATED"/>
    <property type="match status" value="1"/>
</dbReference>
<organism evidence="6 7">
    <name type="scientific">Rhodotorula toruloides</name>
    <name type="common">Yeast</name>
    <name type="synonym">Rhodosporidium toruloides</name>
    <dbReference type="NCBI Taxonomy" id="5286"/>
    <lineage>
        <taxon>Eukaryota</taxon>
        <taxon>Fungi</taxon>
        <taxon>Dikarya</taxon>
        <taxon>Basidiomycota</taxon>
        <taxon>Pucciniomycotina</taxon>
        <taxon>Microbotryomycetes</taxon>
        <taxon>Sporidiobolales</taxon>
        <taxon>Sporidiobolaceae</taxon>
        <taxon>Rhodotorula</taxon>
    </lineage>
</organism>
<dbReference type="Gene3D" id="3.40.309.10">
    <property type="entry name" value="Aldehyde Dehydrogenase, Chain A, domain 2"/>
    <property type="match status" value="1"/>
</dbReference>
<sequence length="617" mass="67427">MTLGQQLDLLLAQLNAAVLRSVALGAASVLLLWLYRRFFRVPSSERAIRFRWTSPPEIRSEFSSRVLDNPSIHAHLNDSSLLPPERDESRSYITCYAPASAQHLATTPSLTSTEIRERISRAVEAQKSWRNSSWARRRRVLRSLLFWTVAEAEDLAKIASRDSGKTIVDAAFGEILTTCEKLRWLIANAEDSLRPDYRPTNLILAHKVSKVVYEPLGVVAACVSWNYPLHNALGPIIALLAAGNAIIVKPSELVAWSSLIFIQAVRDCLEACGEDPELVQVVVTLPETVEALTGDPRIKHVTFIGSEEVGKKVALKGAEVGTPVLLELGGKDPAILCPSADIKTFADTWMRAVFQSGGQNCIGTERFIVHSSLYDDFIDMMTRRVSDLELGDVLAPDAASKQIDVGAMVSDRLFDCLENLIAGAVKDGARCLVGGKRASGAGPGHFFQPTLLVDVTPSMATAQQEIFAPVMAVMRYDTLDEAVELANGTRYGLGASVFGRDKQECRYVMDRLECGMVCSNDFGVFYLNQALPFGGAKASGNGGRFAGPEGLRGLCNVKAVTEDRWHGWIQTTIPPLLAYPISSGKGAWTFVSGLVRLMYGRDLRERARGVWALVSAK</sequence>
<dbReference type="Proteomes" id="UP000321518">
    <property type="component" value="Unassembled WGS sequence"/>
</dbReference>
<proteinExistence type="inferred from homology"/>
<dbReference type="EMBL" id="BJWK01000015">
    <property type="protein sequence ID" value="GEM11480.1"/>
    <property type="molecule type" value="Genomic_DNA"/>
</dbReference>
<dbReference type="Gene3D" id="3.40.605.10">
    <property type="entry name" value="Aldehyde Dehydrogenase, Chain A, domain 1"/>
    <property type="match status" value="1"/>
</dbReference>
<dbReference type="GO" id="GO:0016620">
    <property type="term" value="F:oxidoreductase activity, acting on the aldehyde or oxo group of donors, NAD or NADP as acceptor"/>
    <property type="evidence" value="ECO:0007669"/>
    <property type="project" value="InterPro"/>
</dbReference>
<dbReference type="InterPro" id="IPR016163">
    <property type="entry name" value="Ald_DH_C"/>
</dbReference>
<dbReference type="InterPro" id="IPR016160">
    <property type="entry name" value="Ald_DH_CS_CYS"/>
</dbReference>
<protein>
    <submittedName>
        <fullName evidence="6">Aldehyde dehydrogenase</fullName>
    </submittedName>
</protein>
<gene>
    <name evidence="6" type="ORF">Rt10032_c15g5497</name>
</gene>
<dbReference type="Pfam" id="PF00171">
    <property type="entry name" value="Aldedh"/>
    <property type="match status" value="1"/>
</dbReference>
<dbReference type="InterPro" id="IPR016162">
    <property type="entry name" value="Ald_DH_N"/>
</dbReference>
<evidence type="ECO:0000256" key="3">
    <source>
        <dbReference type="PROSITE-ProRule" id="PRU10007"/>
    </source>
</evidence>